<dbReference type="SUPFAM" id="SSF51197">
    <property type="entry name" value="Clavaminate synthase-like"/>
    <property type="match status" value="1"/>
</dbReference>
<feature type="domain" description="TauD/TfdA-like" evidence="7">
    <location>
        <begin position="226"/>
        <end position="496"/>
    </location>
</feature>
<dbReference type="OrthoDB" id="406634at2759"/>
<accession>A0A0G4FJT4</accession>
<name>A0A0G4FJT4_VITBC</name>
<comment type="similarity">
    <text evidence="2">Belongs to the gamma-BBH/TMLD family.</text>
</comment>
<evidence type="ECO:0000313" key="8">
    <source>
        <dbReference type="EMBL" id="CEM14033.1"/>
    </source>
</evidence>
<dbReference type="Proteomes" id="UP000041254">
    <property type="component" value="Unassembled WGS sequence"/>
</dbReference>
<dbReference type="PhylomeDB" id="A0A0G4FJT4"/>
<organism evidence="8 9">
    <name type="scientific">Vitrella brassicaformis (strain CCMP3155)</name>
    <dbReference type="NCBI Taxonomy" id="1169540"/>
    <lineage>
        <taxon>Eukaryota</taxon>
        <taxon>Sar</taxon>
        <taxon>Alveolata</taxon>
        <taxon>Colpodellida</taxon>
        <taxon>Vitrellaceae</taxon>
        <taxon>Vitrella</taxon>
    </lineage>
</organism>
<keyword evidence="4" id="KW-0223">Dioxygenase</keyword>
<dbReference type="InterPro" id="IPR003819">
    <property type="entry name" value="TauD/TfdA-like"/>
</dbReference>
<evidence type="ECO:0000256" key="4">
    <source>
        <dbReference type="ARBA" id="ARBA00022964"/>
    </source>
</evidence>
<dbReference type="GO" id="GO:0051213">
    <property type="term" value="F:dioxygenase activity"/>
    <property type="evidence" value="ECO:0007669"/>
    <property type="project" value="UniProtKB-KW"/>
</dbReference>
<keyword evidence="6" id="KW-0408">Iron</keyword>
<dbReference type="EMBL" id="CDMY01000451">
    <property type="protein sequence ID" value="CEM14033.1"/>
    <property type="molecule type" value="Genomic_DNA"/>
</dbReference>
<dbReference type="Gene3D" id="3.30.2020.30">
    <property type="match status" value="1"/>
</dbReference>
<dbReference type="Pfam" id="PF02668">
    <property type="entry name" value="TauD"/>
    <property type="match status" value="1"/>
</dbReference>
<evidence type="ECO:0000256" key="1">
    <source>
        <dbReference type="ARBA" id="ARBA00001954"/>
    </source>
</evidence>
<dbReference type="OMA" id="YANIHDE"/>
<reference evidence="8 9" key="1">
    <citation type="submission" date="2014-11" db="EMBL/GenBank/DDBJ databases">
        <authorList>
            <person name="Zhu J."/>
            <person name="Qi W."/>
            <person name="Song R."/>
        </authorList>
    </citation>
    <scope>NUCLEOTIDE SEQUENCE [LARGE SCALE GENOMIC DNA]</scope>
</reference>
<keyword evidence="5" id="KW-0560">Oxidoreductase</keyword>
<dbReference type="PANTHER" id="PTHR10696:SF25">
    <property type="entry name" value="OXIDOREDUCTASE AIM17-RELATED"/>
    <property type="match status" value="1"/>
</dbReference>
<evidence type="ECO:0000256" key="6">
    <source>
        <dbReference type="ARBA" id="ARBA00023004"/>
    </source>
</evidence>
<dbReference type="InterPro" id="IPR038492">
    <property type="entry name" value="GBBH-like_N_sf"/>
</dbReference>
<dbReference type="InterPro" id="IPR050411">
    <property type="entry name" value="AlphaKG_dependent_hydroxylases"/>
</dbReference>
<dbReference type="GO" id="GO:0005739">
    <property type="term" value="C:mitochondrion"/>
    <property type="evidence" value="ECO:0007669"/>
    <property type="project" value="TreeGrafter"/>
</dbReference>
<dbReference type="VEuPathDB" id="CryptoDB:Vbra_15638"/>
<evidence type="ECO:0000259" key="7">
    <source>
        <dbReference type="Pfam" id="PF02668"/>
    </source>
</evidence>
<dbReference type="InParanoid" id="A0A0G4FJT4"/>
<proteinExistence type="inferred from homology"/>
<protein>
    <recommendedName>
        <fullName evidence="7">TauD/TfdA-like domain-containing protein</fullName>
    </recommendedName>
</protein>
<keyword evidence="3" id="KW-0479">Metal-binding</keyword>
<dbReference type="AlphaFoldDB" id="A0A0G4FJT4"/>
<sequence>MWLTRICRQSSSPSGIRRLVPGPYMKACTKLQDGVSVEWVSGEKAFFHYTWLYDNAPQNRTENLQRLHESWQLPSSSVLGSGARLTFSEDYIQLHWGERGLSTFPASWLYQHVIPNSPPRSAAATQSLDEMLTRNEKSLTDVLDSVRAPWRSGDLRVRNEAFAAAMQQLAEGGYANIHDEADQEGDGKKPPPAIVPSVSEHSGGICVYDWDQIGGGTQRYDSQLWVLLSLWRDGVVMIRGLTHDTNTVLRAAEWFGYVRETKYGRAFDVCTVGDTAANNLAYTDRALSCHTDNPYREPIPGVQLLHCIQPAHNDEAVTLLSDGFAVANDIRERWPEDFNTLTQPWPFHYVDVTDPMEKRLKALQESIKQERPDQFGGQDEVKKEEPLLVQSPPDAHTRFNEVDMYAERPPIDVDRRGRVRRIVYNNRSASPAKAADGSTDEQQHVAWQRMGAMLNNDRYMVKVRLQQGDLLIFDNHRIAHGRTAYTDTNRLLQGCYIDHDHVMGRLRALLSKRRTALIYNAYSQALLKQELAAKERREEAIKRQTLKWKREEAFWDERDLVKEAKM</sequence>
<dbReference type="PANTHER" id="PTHR10696">
    <property type="entry name" value="GAMMA-BUTYROBETAINE HYDROXYLASE-RELATED"/>
    <property type="match status" value="1"/>
</dbReference>
<evidence type="ECO:0000313" key="9">
    <source>
        <dbReference type="Proteomes" id="UP000041254"/>
    </source>
</evidence>
<gene>
    <name evidence="8" type="ORF">Vbra_15638</name>
</gene>
<evidence type="ECO:0000256" key="5">
    <source>
        <dbReference type="ARBA" id="ARBA00023002"/>
    </source>
</evidence>
<dbReference type="Gene3D" id="3.60.130.10">
    <property type="entry name" value="Clavaminate synthase-like"/>
    <property type="match status" value="1"/>
</dbReference>
<evidence type="ECO:0000256" key="3">
    <source>
        <dbReference type="ARBA" id="ARBA00022723"/>
    </source>
</evidence>
<evidence type="ECO:0000256" key="2">
    <source>
        <dbReference type="ARBA" id="ARBA00008654"/>
    </source>
</evidence>
<keyword evidence="9" id="KW-1185">Reference proteome</keyword>
<dbReference type="GO" id="GO:0045329">
    <property type="term" value="P:carnitine biosynthetic process"/>
    <property type="evidence" value="ECO:0007669"/>
    <property type="project" value="TreeGrafter"/>
</dbReference>
<dbReference type="GO" id="GO:0046872">
    <property type="term" value="F:metal ion binding"/>
    <property type="evidence" value="ECO:0007669"/>
    <property type="project" value="UniProtKB-KW"/>
</dbReference>
<comment type="cofactor">
    <cofactor evidence="1">
        <name>Fe(2+)</name>
        <dbReference type="ChEBI" id="CHEBI:29033"/>
    </cofactor>
</comment>
<dbReference type="InterPro" id="IPR042098">
    <property type="entry name" value="TauD-like_sf"/>
</dbReference>
<dbReference type="STRING" id="1169540.A0A0G4FJT4"/>